<evidence type="ECO:0000259" key="2">
    <source>
        <dbReference type="Pfam" id="PF20710"/>
    </source>
</evidence>
<organism evidence="3 4">
    <name type="scientific">Seminavis robusta</name>
    <dbReference type="NCBI Taxonomy" id="568900"/>
    <lineage>
        <taxon>Eukaryota</taxon>
        <taxon>Sar</taxon>
        <taxon>Stramenopiles</taxon>
        <taxon>Ochrophyta</taxon>
        <taxon>Bacillariophyta</taxon>
        <taxon>Bacillariophyceae</taxon>
        <taxon>Bacillariophycidae</taxon>
        <taxon>Naviculales</taxon>
        <taxon>Naviculaceae</taxon>
        <taxon>Seminavis</taxon>
    </lineage>
</organism>
<feature type="domain" description="DUF6824" evidence="2">
    <location>
        <begin position="442"/>
        <end position="523"/>
    </location>
</feature>
<dbReference type="Proteomes" id="UP001153069">
    <property type="component" value="Unassembled WGS sequence"/>
</dbReference>
<reference evidence="3" key="1">
    <citation type="submission" date="2020-06" db="EMBL/GenBank/DDBJ databases">
        <authorList>
            <consortium name="Plant Systems Biology data submission"/>
        </authorList>
    </citation>
    <scope>NUCLEOTIDE SEQUENCE</scope>
    <source>
        <strain evidence="3">D6</strain>
    </source>
</reference>
<evidence type="ECO:0000256" key="1">
    <source>
        <dbReference type="SAM" id="MobiDB-lite"/>
    </source>
</evidence>
<dbReference type="Pfam" id="PF20710">
    <property type="entry name" value="DUF6824"/>
    <property type="match status" value="1"/>
</dbReference>
<keyword evidence="4" id="KW-1185">Reference proteome</keyword>
<evidence type="ECO:0000313" key="3">
    <source>
        <dbReference type="EMBL" id="CAB9526619.1"/>
    </source>
</evidence>
<name>A0A9N8EX18_9STRA</name>
<dbReference type="OrthoDB" id="75724at2759"/>
<protein>
    <submittedName>
        <fullName evidence="3">Transfer protein</fullName>
    </submittedName>
</protein>
<feature type="region of interest" description="Disordered" evidence="1">
    <location>
        <begin position="124"/>
        <end position="143"/>
    </location>
</feature>
<comment type="caution">
    <text evidence="3">The sequence shown here is derived from an EMBL/GenBank/DDBJ whole genome shotgun (WGS) entry which is preliminary data.</text>
</comment>
<accession>A0A9N8EX18</accession>
<dbReference type="AlphaFoldDB" id="A0A9N8EX18"/>
<evidence type="ECO:0000313" key="4">
    <source>
        <dbReference type="Proteomes" id="UP001153069"/>
    </source>
</evidence>
<dbReference type="EMBL" id="CAICTM010001854">
    <property type="protein sequence ID" value="CAB9526619.1"/>
    <property type="molecule type" value="Genomic_DNA"/>
</dbReference>
<gene>
    <name evidence="3" type="ORF">SEMRO_1856_G302010.1</name>
</gene>
<sequence length="565" mass="63844">MNLATTFDEPAPVSPDHEPMMFDADALTDEAFASLDSDFGDEEYDADEHGSAFNLSEAEAAMLGITFSAPKDPGTVASAMDAKDKAGKMTQHAADLIADSLKALPMKEREQIVKELYGIADTFPPPKYGSNSESTSQYTPQDEDDPIFIGHKLKEMEEQLKKIRAVSAWNLRIAAIELAESQNPEYVQNAKFRLKFIRTERYDVRRAAARFIRFFDLKMELFGAEALTRPITLKDLKPGDREMLKKGYIQRLPVRDRAGRAIYASLYNGQTYDTPESLVRIYFYVACTDEETDKRGTISVFFKLQDIQYKSCSRAFGGCLYTGRLATDLPFRADFVHKFLENEDSSDLGTKMMHKVVDYVIGIMVPEIKVRTRIHHGTYDDWAKELMSYGIPHDLIPFTYNCKIKTKNHQEYLAMRSKAEEIIAQDPSTNPDTLIDLPTRSDVLLGKGKPIQFSSGNQRLMTIIDGYLDQYHNHCSKQEKTELTFEIVRMLKDSGVRFLSKDSGIWLEVSDELARGKISYMFRHQRGRTPTTNGATGLVRPAPAGEELKTGITDSNDTKRIKVGV</sequence>
<dbReference type="InterPro" id="IPR049227">
    <property type="entry name" value="DUF6824"/>
</dbReference>
<feature type="compositionally biased region" description="Polar residues" evidence="1">
    <location>
        <begin position="129"/>
        <end position="140"/>
    </location>
</feature>
<proteinExistence type="predicted"/>